<evidence type="ECO:0000313" key="2">
    <source>
        <dbReference type="EMBL" id="MPL77881.1"/>
    </source>
</evidence>
<organism evidence="2">
    <name type="scientific">bioreactor metagenome</name>
    <dbReference type="NCBI Taxonomy" id="1076179"/>
    <lineage>
        <taxon>unclassified sequences</taxon>
        <taxon>metagenomes</taxon>
        <taxon>ecological metagenomes</taxon>
    </lineage>
</organism>
<reference evidence="2" key="1">
    <citation type="submission" date="2019-08" db="EMBL/GenBank/DDBJ databases">
        <authorList>
            <person name="Kucharzyk K."/>
            <person name="Murdoch R.W."/>
            <person name="Higgins S."/>
            <person name="Loffler F."/>
        </authorList>
    </citation>
    <scope>NUCLEOTIDE SEQUENCE</scope>
</reference>
<dbReference type="InterPro" id="IPR003615">
    <property type="entry name" value="HNH_nuc"/>
</dbReference>
<accession>A0A644UG54</accession>
<protein>
    <recommendedName>
        <fullName evidence="1">HNH nuclease domain-containing protein</fullName>
    </recommendedName>
</protein>
<dbReference type="AlphaFoldDB" id="A0A644UG54"/>
<proteinExistence type="predicted"/>
<dbReference type="Gene3D" id="1.10.30.50">
    <property type="match status" value="1"/>
</dbReference>
<dbReference type="EMBL" id="VSSQ01000111">
    <property type="protein sequence ID" value="MPL77881.1"/>
    <property type="molecule type" value="Genomic_DNA"/>
</dbReference>
<evidence type="ECO:0000259" key="1">
    <source>
        <dbReference type="Pfam" id="PF13395"/>
    </source>
</evidence>
<dbReference type="CDD" id="cd00085">
    <property type="entry name" value="HNHc"/>
    <property type="match status" value="1"/>
</dbReference>
<dbReference type="Pfam" id="PF13395">
    <property type="entry name" value="HNH_4"/>
    <property type="match status" value="1"/>
</dbReference>
<sequence>MPSDTFSSINSIIERDKTDTPYKYSLLQSVIECCQEYPQYAVLDPQTGRIHIPTGLCVAKWLIYYYPFFLPGTYIAMKKGERNGNRQINFRPLFHEICRYYEEHGGLSVFYDELVSGSIAEEIRDTLAKLIMQIRYTITDNPMRHLGYSQTGKEYSVFSLEKKPNPIRKSDTLSIQLLIERCGSFSISSELYSVFRELGGFIIGSGCISQKWMEFLQKVNADSGVTDGELMERFSMYPVSERNVSDASKVFHQQSRTGKCSCVWSGQRLNESNIAIDHLLPFAVWRCNDLWNLVPSDAKVNLRKSDSIPNPQFLRERKKEILACWDLMYKMYPERFQREITVGLLGGRGSLMDNWKERAFERLCETAGYLTGVRGHADWRN</sequence>
<gene>
    <name evidence="2" type="ORF">SDC9_23741</name>
</gene>
<feature type="domain" description="HNH nuclease" evidence="1">
    <location>
        <begin position="267"/>
        <end position="309"/>
    </location>
</feature>
<comment type="caution">
    <text evidence="2">The sequence shown here is derived from an EMBL/GenBank/DDBJ whole genome shotgun (WGS) entry which is preliminary data.</text>
</comment>
<name>A0A644UG54_9ZZZZ</name>